<dbReference type="Pfam" id="PF00171">
    <property type="entry name" value="Aldedh"/>
    <property type="match status" value="1"/>
</dbReference>
<dbReference type="EC" id="1.2.1.27" evidence="1"/>
<sequence>MSATTPYYKIRDFINGEWIENNTLETAPLYNPSTGAVLGEVPLGNEESSRAATAAAAQAYPAWRDTPLPKRMDYIFAMHSAMVERKESLAQAIAIDQAKHIAEARGEVQRVIEIIQMACTIPALIQGETVPSIANNISGRIIKAPMGVFCGVAPFNFPALVFGWFIPFAIGVGNTFVYKPSTESPLFMQGIMELLTSIGLPQGVVNIVHGDREVVEAWYDDENVAGVCLVGSTPTAKAIAQGCGRNGKKTMLLGGAKNFLAVMDDAPMDLLIENVLMSGYGSAGQRCLAVSNIACVPEIHDEFVTRLLAASENVTVGDAMDPDVFMGPVISKAAKERIEKYIQIGLDEGATLLLDGRNPTVSAGNQDGYYVGPTIFTDVTPCMQIAKEEIFGPVLSIMKVGCIDGALRMIKNHPMGNGACIFTQNAYNIEKFINEADVGMVGVNVGICAPHPYMPFGGIKDSLVGNNKVQGKEGINFFTQNKVATVRVVDPKEGQVAAPASTNSDVRSCVAS</sequence>
<dbReference type="InterPro" id="IPR016162">
    <property type="entry name" value="Ald_DH_N"/>
</dbReference>
<evidence type="ECO:0000313" key="5">
    <source>
        <dbReference type="EMBL" id="BBB28263.1"/>
    </source>
</evidence>
<dbReference type="InterPro" id="IPR015590">
    <property type="entry name" value="Aldehyde_DH_dom"/>
</dbReference>
<dbReference type="GO" id="GO:0006574">
    <property type="term" value="P:L-valine catabolic process"/>
    <property type="evidence" value="ECO:0007669"/>
    <property type="project" value="TreeGrafter"/>
</dbReference>
<dbReference type="InterPro" id="IPR010061">
    <property type="entry name" value="MeMal-semiAld_DH"/>
</dbReference>
<accession>A0A7R6P6K6</accession>
<name>A0A7R6P6K6_9GAMM</name>
<proteinExistence type="predicted"/>
<keyword evidence="2 5" id="KW-0560">Oxidoreductase</keyword>
<dbReference type="InterPro" id="IPR016160">
    <property type="entry name" value="Ald_DH_CS_CYS"/>
</dbReference>
<evidence type="ECO:0000256" key="2">
    <source>
        <dbReference type="ARBA" id="ARBA00023002"/>
    </source>
</evidence>
<dbReference type="InterPro" id="IPR016163">
    <property type="entry name" value="Ald_DH_C"/>
</dbReference>
<evidence type="ECO:0000313" key="6">
    <source>
        <dbReference type="Proteomes" id="UP000595332"/>
    </source>
</evidence>
<gene>
    <name evidence="5" type="ORF">NEJAP_0305</name>
</gene>
<dbReference type="GO" id="GO:0006210">
    <property type="term" value="P:thymine catabolic process"/>
    <property type="evidence" value="ECO:0007669"/>
    <property type="project" value="TreeGrafter"/>
</dbReference>
<dbReference type="InterPro" id="IPR016161">
    <property type="entry name" value="Ald_DH/histidinol_DH"/>
</dbReference>
<dbReference type="PANTHER" id="PTHR43866">
    <property type="entry name" value="MALONATE-SEMIALDEHYDE DEHYDROGENASE"/>
    <property type="match status" value="1"/>
</dbReference>
<dbReference type="PANTHER" id="PTHR43866:SF4">
    <property type="entry name" value="MALONATE-SEMIALDEHYDE DEHYDROGENASE"/>
    <property type="match status" value="1"/>
</dbReference>
<dbReference type="Proteomes" id="UP000595332">
    <property type="component" value="Chromosome"/>
</dbReference>
<feature type="domain" description="Aldehyde dehydrogenase" evidence="4">
    <location>
        <begin position="18"/>
        <end position="482"/>
    </location>
</feature>
<dbReference type="FunFam" id="3.40.309.10:FF:000002">
    <property type="entry name" value="Methylmalonate-semialdehyde dehydrogenase (Acylating)"/>
    <property type="match status" value="1"/>
</dbReference>
<evidence type="ECO:0000256" key="1">
    <source>
        <dbReference type="ARBA" id="ARBA00013048"/>
    </source>
</evidence>
<dbReference type="GO" id="GO:0004491">
    <property type="term" value="F:methylmalonate-semialdehyde dehydrogenase (acylating, NAD) activity"/>
    <property type="evidence" value="ECO:0007669"/>
    <property type="project" value="UniProtKB-EC"/>
</dbReference>
<dbReference type="NCBIfam" id="TIGR01722">
    <property type="entry name" value="MMSDH"/>
    <property type="match status" value="1"/>
</dbReference>
<protein>
    <recommendedName>
        <fullName evidence="1">methylmalonate-semialdehyde dehydrogenase (CoA acylating)</fullName>
        <ecNumber evidence="1">1.2.1.27</ecNumber>
    </recommendedName>
</protein>
<dbReference type="KEGG" id="njp:NEJAP_0305"/>
<evidence type="ECO:0000259" key="4">
    <source>
        <dbReference type="Pfam" id="PF00171"/>
    </source>
</evidence>
<dbReference type="Gene3D" id="3.40.605.10">
    <property type="entry name" value="Aldehyde Dehydrogenase, Chain A, domain 1"/>
    <property type="match status" value="1"/>
</dbReference>
<dbReference type="SUPFAM" id="SSF53720">
    <property type="entry name" value="ALDH-like"/>
    <property type="match status" value="1"/>
</dbReference>
<reference evidence="5 6" key="1">
    <citation type="journal article" date="2008" name="Int. J. Syst. Evol. Microbiol.">
        <title>Neptunomonas japonica sp. nov., an Osedax japonicus symbiont-like bacterium isolated from sediment adjacent to sperm whale carcasses off Kagoshima, Japan.</title>
        <authorList>
            <person name="Miyazaki M."/>
            <person name="Nogi Y."/>
            <person name="Fujiwara Y."/>
            <person name="Kawato M."/>
            <person name="Kubokawa K."/>
            <person name="Horikoshi K."/>
        </authorList>
    </citation>
    <scope>NUCLEOTIDE SEQUENCE [LARGE SCALE GENOMIC DNA]</scope>
    <source>
        <strain evidence="5 6">JAMM 1380</strain>
    </source>
</reference>
<dbReference type="AlphaFoldDB" id="A0A7R6P6K6"/>
<keyword evidence="6" id="KW-1185">Reference proteome</keyword>
<dbReference type="Gene3D" id="3.40.309.10">
    <property type="entry name" value="Aldehyde Dehydrogenase, Chain A, domain 2"/>
    <property type="match status" value="1"/>
</dbReference>
<evidence type="ECO:0000256" key="3">
    <source>
        <dbReference type="ARBA" id="ARBA00023027"/>
    </source>
</evidence>
<dbReference type="RefSeq" id="WP_201348985.1">
    <property type="nucleotide sequence ID" value="NZ_AP014546.1"/>
</dbReference>
<dbReference type="EMBL" id="AP014546">
    <property type="protein sequence ID" value="BBB28263.1"/>
    <property type="molecule type" value="Genomic_DNA"/>
</dbReference>
<keyword evidence="3" id="KW-0520">NAD</keyword>
<organism evidence="5 6">
    <name type="scientific">Neptunomonas japonica JAMM 1380</name>
    <dbReference type="NCBI Taxonomy" id="1441457"/>
    <lineage>
        <taxon>Bacteria</taxon>
        <taxon>Pseudomonadati</taxon>
        <taxon>Pseudomonadota</taxon>
        <taxon>Gammaproteobacteria</taxon>
        <taxon>Oceanospirillales</taxon>
        <taxon>Oceanospirillaceae</taxon>
        <taxon>Neptunomonas</taxon>
    </lineage>
</organism>
<dbReference type="PROSITE" id="PS00070">
    <property type="entry name" value="ALDEHYDE_DEHYDR_CYS"/>
    <property type="match status" value="1"/>
</dbReference>